<evidence type="ECO:0000256" key="2">
    <source>
        <dbReference type="ARBA" id="ARBA00022692"/>
    </source>
</evidence>
<evidence type="ECO:0000256" key="3">
    <source>
        <dbReference type="ARBA" id="ARBA00022989"/>
    </source>
</evidence>
<feature type="transmembrane region" description="Helical" evidence="5">
    <location>
        <begin position="367"/>
        <end position="400"/>
    </location>
</feature>
<name>A0A7E5V9G5_TRINI</name>
<dbReference type="RefSeq" id="XP_026724927.1">
    <property type="nucleotide sequence ID" value="XM_026869126.1"/>
</dbReference>
<dbReference type="PANTHER" id="PTHR11814">
    <property type="entry name" value="SULFATE TRANSPORTER"/>
    <property type="match status" value="1"/>
</dbReference>
<feature type="domain" description="SLC26A/SulP transporter" evidence="6">
    <location>
        <begin position="27"/>
        <end position="365"/>
    </location>
</feature>
<feature type="transmembrane region" description="Helical" evidence="5">
    <location>
        <begin position="221"/>
        <end position="244"/>
    </location>
</feature>
<dbReference type="InterPro" id="IPR001902">
    <property type="entry name" value="SLC26A/SulP_fam"/>
</dbReference>
<keyword evidence="4 5" id="KW-0472">Membrane</keyword>
<evidence type="ECO:0000256" key="4">
    <source>
        <dbReference type="ARBA" id="ARBA00023136"/>
    </source>
</evidence>
<keyword evidence="2 5" id="KW-0812">Transmembrane</keyword>
<dbReference type="AlphaFoldDB" id="A0A7E5V9G5"/>
<dbReference type="Pfam" id="PF00916">
    <property type="entry name" value="Sulfate_transp"/>
    <property type="match status" value="1"/>
</dbReference>
<keyword evidence="7" id="KW-1185">Reference proteome</keyword>
<sequence length="535" mass="58125">MRVKEFVVGLFPILTWIKTYDTQMAIGDIIAGITIALTLIPQSIAYASLSGFAPQYGLYSSFIGPIIYAFIGTCAQINMGPAAILSLLTFSYTNGTNIDFAILLTFFSGVVQLVAGIGQLGFLVEFISLPVVSGFTSAAAILIATSQVKDLLGLRFSSDSFLTTWYQFFVHLPEARLYDSLLSLGCCCFLFAMKSLKDLKIKINTQDESGRRKAKRVKKTLWFISIARNATCVALATVFAYLVYEDIENPFLLTGDIPPGLPAVIPPPFETTVGNTTYSTGQMISHLGSGIIVLPLVALLGNIAVVKVFSQGKKIDATQEIIAIGVCNLVSSFFQSMVVNGPFSRSAVSQASGVRTPGSGIYTGLDLFTLFGTLLLSLCVGMEVGLIAGVGIDALLLLYYHSRPPLDVLYVDNGILPAHYAIYPVGGLYFAGAEWLRNKLIAVQHPPTTTTDGVESQPTAPTTKILVIYCDALHRFDYTFLDSIRMLVSDWSKTGRVIWCDTREPIKNQLKGVLTNPIFCEKSQLRAHMVPSTES</sequence>
<feature type="transmembrane region" description="Helical" evidence="5">
    <location>
        <begin position="25"/>
        <end position="46"/>
    </location>
</feature>
<proteinExistence type="predicted"/>
<feature type="transmembrane region" description="Helical" evidence="5">
    <location>
        <begin position="66"/>
        <end position="88"/>
    </location>
</feature>
<comment type="subcellular location">
    <subcellularLocation>
        <location evidence="1">Membrane</location>
        <topology evidence="1">Multi-pass membrane protein</topology>
    </subcellularLocation>
</comment>
<reference evidence="8" key="1">
    <citation type="submission" date="2025-08" db="UniProtKB">
        <authorList>
            <consortium name="RefSeq"/>
        </authorList>
    </citation>
    <scope>IDENTIFICATION</scope>
</reference>
<evidence type="ECO:0000256" key="1">
    <source>
        <dbReference type="ARBA" id="ARBA00004141"/>
    </source>
</evidence>
<evidence type="ECO:0000313" key="8">
    <source>
        <dbReference type="RefSeq" id="XP_026724927.1"/>
    </source>
</evidence>
<evidence type="ECO:0000256" key="5">
    <source>
        <dbReference type="SAM" id="Phobius"/>
    </source>
</evidence>
<dbReference type="GO" id="GO:0016020">
    <property type="term" value="C:membrane"/>
    <property type="evidence" value="ECO:0007669"/>
    <property type="project" value="UniProtKB-SubCell"/>
</dbReference>
<dbReference type="GO" id="GO:0055085">
    <property type="term" value="P:transmembrane transport"/>
    <property type="evidence" value="ECO:0007669"/>
    <property type="project" value="InterPro"/>
</dbReference>
<gene>
    <name evidence="8" type="primary">LOC113491909</name>
</gene>
<evidence type="ECO:0000313" key="7">
    <source>
        <dbReference type="Proteomes" id="UP000322000"/>
    </source>
</evidence>
<feature type="transmembrane region" description="Helical" evidence="5">
    <location>
        <begin position="126"/>
        <end position="145"/>
    </location>
</feature>
<dbReference type="Proteomes" id="UP000322000">
    <property type="component" value="Chromosome 3"/>
</dbReference>
<keyword evidence="3 5" id="KW-1133">Transmembrane helix</keyword>
<protein>
    <submittedName>
        <fullName evidence="8">Sodium-independent sulfate anion transporter-like isoform X3</fullName>
    </submittedName>
</protein>
<evidence type="ECO:0000259" key="6">
    <source>
        <dbReference type="Pfam" id="PF00916"/>
    </source>
</evidence>
<feature type="transmembrane region" description="Helical" evidence="5">
    <location>
        <begin position="100"/>
        <end position="120"/>
    </location>
</feature>
<dbReference type="GeneID" id="113491909"/>
<dbReference type="InterPro" id="IPR011547">
    <property type="entry name" value="SLC26A/SulP_dom"/>
</dbReference>
<organism evidence="7 8">
    <name type="scientific">Trichoplusia ni</name>
    <name type="common">Cabbage looper</name>
    <dbReference type="NCBI Taxonomy" id="7111"/>
    <lineage>
        <taxon>Eukaryota</taxon>
        <taxon>Metazoa</taxon>
        <taxon>Ecdysozoa</taxon>
        <taxon>Arthropoda</taxon>
        <taxon>Hexapoda</taxon>
        <taxon>Insecta</taxon>
        <taxon>Pterygota</taxon>
        <taxon>Neoptera</taxon>
        <taxon>Endopterygota</taxon>
        <taxon>Lepidoptera</taxon>
        <taxon>Glossata</taxon>
        <taxon>Ditrysia</taxon>
        <taxon>Noctuoidea</taxon>
        <taxon>Noctuidae</taxon>
        <taxon>Plusiinae</taxon>
        <taxon>Trichoplusia</taxon>
    </lineage>
</organism>
<accession>A0A7E5V9G5</accession>
<feature type="transmembrane region" description="Helical" evidence="5">
    <location>
        <begin position="287"/>
        <end position="309"/>
    </location>
</feature>